<feature type="compositionally biased region" description="Polar residues" evidence="1">
    <location>
        <begin position="10"/>
        <end position="20"/>
    </location>
</feature>
<organism evidence="2 3">
    <name type="scientific">Pseudoramibacter alactolyticus ATCC 23263</name>
    <dbReference type="NCBI Taxonomy" id="887929"/>
    <lineage>
        <taxon>Bacteria</taxon>
        <taxon>Bacillati</taxon>
        <taxon>Bacillota</taxon>
        <taxon>Clostridia</taxon>
        <taxon>Eubacteriales</taxon>
        <taxon>Eubacteriaceae</taxon>
        <taxon>Pseudoramibacter</taxon>
    </lineage>
</organism>
<keyword evidence="3" id="KW-1185">Reference proteome</keyword>
<dbReference type="STRING" id="887929.HMP0721_1738"/>
<dbReference type="AlphaFoldDB" id="E6MI33"/>
<reference evidence="2 3" key="1">
    <citation type="submission" date="2010-12" db="EMBL/GenBank/DDBJ databases">
        <authorList>
            <person name="Muzny D."/>
            <person name="Qin X."/>
            <person name="Deng J."/>
            <person name="Jiang H."/>
            <person name="Liu Y."/>
            <person name="Qu J."/>
            <person name="Song X.-Z."/>
            <person name="Zhang L."/>
            <person name="Thornton R."/>
            <person name="Coyle M."/>
            <person name="Francisco L."/>
            <person name="Jackson L."/>
            <person name="Javaid M."/>
            <person name="Korchina V."/>
            <person name="Kovar C."/>
            <person name="Mata R."/>
            <person name="Mathew T."/>
            <person name="Ngo R."/>
            <person name="Nguyen L."/>
            <person name="Nguyen N."/>
            <person name="Okwuonu G."/>
            <person name="Ongeri F."/>
            <person name="Pham C."/>
            <person name="Simmons D."/>
            <person name="Wilczek-Boney K."/>
            <person name="Hale W."/>
            <person name="Jakkamsetti A."/>
            <person name="Pham P."/>
            <person name="Ruth R."/>
            <person name="San Lucas F."/>
            <person name="Warren J."/>
            <person name="Zhang J."/>
            <person name="Zhao Z."/>
            <person name="Zhou C."/>
            <person name="Zhu D."/>
            <person name="Lee S."/>
            <person name="Bess C."/>
            <person name="Blankenburg K."/>
            <person name="Forbes L."/>
            <person name="Fu Q."/>
            <person name="Gubbala S."/>
            <person name="Hirani K."/>
            <person name="Jayaseelan J.C."/>
            <person name="Lara F."/>
            <person name="Munidasa M."/>
            <person name="Palculict T."/>
            <person name="Patil S."/>
            <person name="Pu L.-L."/>
            <person name="Saada N."/>
            <person name="Tang L."/>
            <person name="Weissenberger G."/>
            <person name="Zhu Y."/>
            <person name="Hemphill L."/>
            <person name="Shang Y."/>
            <person name="Youmans B."/>
            <person name="Ayvaz T."/>
            <person name="Ross M."/>
            <person name="Santibanez J."/>
            <person name="Aqrawi P."/>
            <person name="Gross S."/>
            <person name="Joshi V."/>
            <person name="Fowler G."/>
            <person name="Nazareth L."/>
            <person name="Reid J."/>
            <person name="Worley K."/>
            <person name="Petrosino J."/>
            <person name="Highlander S."/>
            <person name="Gibbs R."/>
        </authorList>
    </citation>
    <scope>NUCLEOTIDE SEQUENCE [LARGE SCALE GENOMIC DNA]</scope>
    <source>
        <strain evidence="2 3">ATCC 23263</strain>
    </source>
</reference>
<comment type="caution">
    <text evidence="2">The sequence shown here is derived from an EMBL/GenBank/DDBJ whole genome shotgun (WGS) entry which is preliminary data.</text>
</comment>
<gene>
    <name evidence="2" type="ORF">HMP0721_1738</name>
</gene>
<dbReference type="HOGENOM" id="CLU_3102692_0_0_9"/>
<name>E6MI33_9FIRM</name>
<proteinExistence type="predicted"/>
<feature type="region of interest" description="Disordered" evidence="1">
    <location>
        <begin position="1"/>
        <end position="26"/>
    </location>
</feature>
<protein>
    <submittedName>
        <fullName evidence="2">Uncharacterized protein</fullName>
    </submittedName>
</protein>
<evidence type="ECO:0000313" key="3">
    <source>
        <dbReference type="Proteomes" id="UP000004754"/>
    </source>
</evidence>
<evidence type="ECO:0000313" key="2">
    <source>
        <dbReference type="EMBL" id="EFV01357.1"/>
    </source>
</evidence>
<evidence type="ECO:0000256" key="1">
    <source>
        <dbReference type="SAM" id="MobiDB-lite"/>
    </source>
</evidence>
<dbReference type="Proteomes" id="UP000004754">
    <property type="component" value="Unassembled WGS sequence"/>
</dbReference>
<dbReference type="EMBL" id="AEQN01000022">
    <property type="protein sequence ID" value="EFV01357.1"/>
    <property type="molecule type" value="Genomic_DNA"/>
</dbReference>
<sequence length="51" mass="5498">MGLCLGGSGLNQSKNRSDASASDCDKVRGESRGFFCIEMNARVYLSNIIIL</sequence>
<accession>E6MI33</accession>